<comment type="subunit">
    <text evidence="6">Part of the activated spliceosome B/catalytic step 1 spliceosome, one of the forms of the spliceosome which has a well-formed active site but still cannot catalyze the branching reaction and is composed at least of 52 proteins, the U2, U5 and U6 snRNAs and the pre-mRNA. Recruited during early steps of activated spliceosome B maturation, it is probably one of the first proteins released from this complex as he matures to the spliceosome C complex. Component of the minor spliceosome, which splices U12-type introns.</text>
</comment>
<gene>
    <name evidence="9" type="ORF">WN48_02547</name>
</gene>
<dbReference type="Proteomes" id="UP000250275">
    <property type="component" value="Unassembled WGS sequence"/>
</dbReference>
<organism evidence="9 10">
    <name type="scientific">Eufriesea mexicana</name>
    <dbReference type="NCBI Taxonomy" id="516756"/>
    <lineage>
        <taxon>Eukaryota</taxon>
        <taxon>Metazoa</taxon>
        <taxon>Ecdysozoa</taxon>
        <taxon>Arthropoda</taxon>
        <taxon>Hexapoda</taxon>
        <taxon>Insecta</taxon>
        <taxon>Pterygota</taxon>
        <taxon>Neoptera</taxon>
        <taxon>Endopterygota</taxon>
        <taxon>Hymenoptera</taxon>
        <taxon>Apocrita</taxon>
        <taxon>Aculeata</taxon>
        <taxon>Apoidea</taxon>
        <taxon>Anthophila</taxon>
        <taxon>Apidae</taxon>
        <taxon>Eufriesea</taxon>
    </lineage>
</organism>
<proteinExistence type="inferred from homology"/>
<comment type="similarity">
    <text evidence="2">Belongs to the cyclophilin-type PPIase family.</text>
</comment>
<feature type="region of interest" description="Disordered" evidence="7">
    <location>
        <begin position="251"/>
        <end position="293"/>
    </location>
</feature>
<evidence type="ECO:0000313" key="10">
    <source>
        <dbReference type="Proteomes" id="UP000250275"/>
    </source>
</evidence>
<evidence type="ECO:0000256" key="5">
    <source>
        <dbReference type="ARBA" id="ARBA00042090"/>
    </source>
</evidence>
<dbReference type="InterPro" id="IPR029000">
    <property type="entry name" value="Cyclophilin-like_dom_sf"/>
</dbReference>
<evidence type="ECO:0000259" key="8">
    <source>
        <dbReference type="Pfam" id="PF00160"/>
    </source>
</evidence>
<evidence type="ECO:0000256" key="2">
    <source>
        <dbReference type="ARBA" id="ARBA00007365"/>
    </source>
</evidence>
<dbReference type="Pfam" id="PF00160">
    <property type="entry name" value="Pro_isomerase"/>
    <property type="match status" value="1"/>
</dbReference>
<dbReference type="SUPFAM" id="SSF50891">
    <property type="entry name" value="Cyclophilin-like"/>
    <property type="match status" value="1"/>
</dbReference>
<evidence type="ECO:0000256" key="3">
    <source>
        <dbReference type="ARBA" id="ARBA00023242"/>
    </source>
</evidence>
<dbReference type="Gene3D" id="2.40.100.10">
    <property type="entry name" value="Cyclophilin-like"/>
    <property type="match status" value="1"/>
</dbReference>
<sequence length="293" mass="33452">MWTKRNEFNFSDDLSQQLNIENTNDGAEVYKEKEQIRVKAVRRGSAHYVESRNRKGAAYISTEKDVWHEHTDIRIIGEMENEHLDIMKITVGDVELELWAKETPKACRNFIQLCTGEGGKIYAKPFKDEFDTRLQYCRRDLIGTVNAGMMTMVPNTSLLLVLQQICRISIQPLVEVLENLYIVDKPHYPPRLTKTIILNNPFSDIIPRIIVQESEEVKDSLKTKTAVVKDFNLLSFGGEAKEDEEESVILNKKFTGKGKSAHDRLTDPKLSSQPAIEPSGPPNKEKKKDCNSD</sequence>
<dbReference type="AlphaFoldDB" id="A0A310SKF2"/>
<keyword evidence="3" id="KW-0539">Nucleus</keyword>
<evidence type="ECO:0000256" key="4">
    <source>
        <dbReference type="ARBA" id="ARBA00040027"/>
    </source>
</evidence>
<evidence type="ECO:0000256" key="7">
    <source>
        <dbReference type="SAM" id="MobiDB-lite"/>
    </source>
</evidence>
<comment type="subcellular location">
    <subcellularLocation>
        <location evidence="1">Nucleus</location>
    </subcellularLocation>
</comment>
<dbReference type="EMBL" id="KQ761695">
    <property type="protein sequence ID" value="OAD57166.1"/>
    <property type="molecule type" value="Genomic_DNA"/>
</dbReference>
<reference evidence="9 10" key="1">
    <citation type="submission" date="2015-07" db="EMBL/GenBank/DDBJ databases">
        <title>The genome of Eufriesea mexicana.</title>
        <authorList>
            <person name="Pan H."/>
            <person name="Kapheim K."/>
        </authorList>
    </citation>
    <scope>NUCLEOTIDE SEQUENCE [LARGE SCALE GENOMIC DNA]</scope>
    <source>
        <strain evidence="9">0111107269</strain>
        <tissue evidence="9">Whole body</tissue>
    </source>
</reference>
<dbReference type="PANTHER" id="PTHR45625">
    <property type="entry name" value="PEPTIDYL-PROLYL CIS-TRANS ISOMERASE-RELATED"/>
    <property type="match status" value="1"/>
</dbReference>
<evidence type="ECO:0000313" key="9">
    <source>
        <dbReference type="EMBL" id="OAD57166.1"/>
    </source>
</evidence>
<dbReference type="InterPro" id="IPR002130">
    <property type="entry name" value="Cyclophilin-type_PPIase_dom"/>
</dbReference>
<protein>
    <recommendedName>
        <fullName evidence="4">Spliceosome-associated protein CWC27 homolog</fullName>
    </recommendedName>
    <alternativeName>
        <fullName evidence="5">Probable inactive peptidyl-prolyl cis-trans isomerase CWC27 homolog</fullName>
    </alternativeName>
</protein>
<evidence type="ECO:0000256" key="6">
    <source>
        <dbReference type="ARBA" id="ARBA00046368"/>
    </source>
</evidence>
<evidence type="ECO:0000256" key="1">
    <source>
        <dbReference type="ARBA" id="ARBA00004123"/>
    </source>
</evidence>
<feature type="domain" description="PPIase cyclophilin-type" evidence="8">
    <location>
        <begin position="88"/>
        <end position="115"/>
    </location>
</feature>
<dbReference type="GO" id="GO:0003755">
    <property type="term" value="F:peptidyl-prolyl cis-trans isomerase activity"/>
    <property type="evidence" value="ECO:0007669"/>
    <property type="project" value="InterPro"/>
</dbReference>
<dbReference type="PANTHER" id="PTHR45625:SF6">
    <property type="entry name" value="SPLICEOSOME-ASSOCIATED PROTEIN CWC27 HOMOLOG"/>
    <property type="match status" value="1"/>
</dbReference>
<accession>A0A310SKF2</accession>
<dbReference type="InterPro" id="IPR044666">
    <property type="entry name" value="Cyclophilin_A-like"/>
</dbReference>
<name>A0A310SKF2_9HYME</name>
<keyword evidence="9" id="KW-0413">Isomerase</keyword>
<feature type="compositionally biased region" description="Basic and acidic residues" evidence="7">
    <location>
        <begin position="283"/>
        <end position="293"/>
    </location>
</feature>
<dbReference type="GO" id="GO:0071013">
    <property type="term" value="C:catalytic step 2 spliceosome"/>
    <property type="evidence" value="ECO:0007669"/>
    <property type="project" value="TreeGrafter"/>
</dbReference>
<keyword evidence="10" id="KW-1185">Reference proteome</keyword>